<name>A0A4R2P0B0_RHOAD</name>
<evidence type="ECO:0000256" key="2">
    <source>
        <dbReference type="SAM" id="Phobius"/>
    </source>
</evidence>
<proteinExistence type="predicted"/>
<keyword evidence="2" id="KW-0472">Membrane</keyword>
<dbReference type="Proteomes" id="UP000295733">
    <property type="component" value="Unassembled WGS sequence"/>
</dbReference>
<dbReference type="RefSeq" id="WP_132598898.1">
    <property type="nucleotide sequence ID" value="NZ_NRRP01000021.1"/>
</dbReference>
<dbReference type="InterPro" id="IPR008621">
    <property type="entry name" value="Cbb3-typ_cyt_oxidase_comp"/>
</dbReference>
<dbReference type="OrthoDB" id="9801588at2"/>
<dbReference type="EMBL" id="SLXL01000001">
    <property type="protein sequence ID" value="TCP27488.1"/>
    <property type="molecule type" value="Genomic_DNA"/>
</dbReference>
<keyword evidence="2" id="KW-1133">Transmembrane helix</keyword>
<feature type="region of interest" description="Disordered" evidence="1">
    <location>
        <begin position="42"/>
        <end position="72"/>
    </location>
</feature>
<accession>A0A4R2P0B0</accession>
<keyword evidence="4" id="KW-1185">Reference proteome</keyword>
<comment type="caution">
    <text evidence="3">The sequence shown here is derived from an EMBL/GenBank/DDBJ whole genome shotgun (WGS) entry which is preliminary data.</text>
</comment>
<evidence type="ECO:0000313" key="4">
    <source>
        <dbReference type="Proteomes" id="UP000295733"/>
    </source>
</evidence>
<protein>
    <submittedName>
        <fullName evidence="3">Cytochrome c oxidase cbb3-type subunit 4</fullName>
    </submittedName>
</protein>
<sequence length="72" mass="8252">METYSAMREFADSWALLALTLFFLGVIAWVFRPGSTREYRDTADIPFRHDDEPAPRDQSDDEGAACHKEART</sequence>
<organism evidence="3 4">
    <name type="scientific">Rhodovulum adriaticum</name>
    <name type="common">Rhodopseudomonas adriatica</name>
    <dbReference type="NCBI Taxonomy" id="35804"/>
    <lineage>
        <taxon>Bacteria</taxon>
        <taxon>Pseudomonadati</taxon>
        <taxon>Pseudomonadota</taxon>
        <taxon>Alphaproteobacteria</taxon>
        <taxon>Rhodobacterales</taxon>
        <taxon>Paracoccaceae</taxon>
        <taxon>Rhodovulum</taxon>
    </lineage>
</organism>
<keyword evidence="2" id="KW-0812">Transmembrane</keyword>
<dbReference type="Pfam" id="PF05545">
    <property type="entry name" value="FixQ"/>
    <property type="match status" value="1"/>
</dbReference>
<reference evidence="3 4" key="1">
    <citation type="submission" date="2019-03" db="EMBL/GenBank/DDBJ databases">
        <title>Genomic Encyclopedia of Type Strains, Phase IV (KMG-IV): sequencing the most valuable type-strain genomes for metagenomic binning, comparative biology and taxonomic classification.</title>
        <authorList>
            <person name="Goeker M."/>
        </authorList>
    </citation>
    <scope>NUCLEOTIDE SEQUENCE [LARGE SCALE GENOMIC DNA]</scope>
    <source>
        <strain evidence="3 4">DSM 2781</strain>
    </source>
</reference>
<feature type="transmembrane region" description="Helical" evidence="2">
    <location>
        <begin position="14"/>
        <end position="31"/>
    </location>
</feature>
<dbReference type="AlphaFoldDB" id="A0A4R2P0B0"/>
<evidence type="ECO:0000313" key="3">
    <source>
        <dbReference type="EMBL" id="TCP27488.1"/>
    </source>
</evidence>
<gene>
    <name evidence="3" type="ORF">EV656_101396</name>
</gene>
<evidence type="ECO:0000256" key="1">
    <source>
        <dbReference type="SAM" id="MobiDB-lite"/>
    </source>
</evidence>
<dbReference type="CDD" id="cd01324">
    <property type="entry name" value="cbb3_Oxidase_CcoQ"/>
    <property type="match status" value="1"/>
</dbReference>